<feature type="domain" description="Abnormal spindle-like microcephaly-associated protein ASH" evidence="6">
    <location>
        <begin position="732"/>
        <end position="815"/>
    </location>
</feature>
<dbReference type="GO" id="GO:0005737">
    <property type="term" value="C:cytoplasm"/>
    <property type="evidence" value="ECO:0007669"/>
    <property type="project" value="UniProtKB-SubCell"/>
</dbReference>
<evidence type="ECO:0008006" key="10">
    <source>
        <dbReference type="Google" id="ProtNLM"/>
    </source>
</evidence>
<name>A0A117I5B9_9MYCO</name>
<dbReference type="Gene3D" id="2.60.40.10">
    <property type="entry name" value="Immunoglobulins"/>
    <property type="match status" value="3"/>
</dbReference>
<dbReference type="Proteomes" id="UP000069620">
    <property type="component" value="Unassembled WGS sequence"/>
</dbReference>
<evidence type="ECO:0000313" key="9">
    <source>
        <dbReference type="Proteomes" id="UP000069620"/>
    </source>
</evidence>
<dbReference type="EMBL" id="BCSX01000021">
    <property type="protein sequence ID" value="GAS88204.1"/>
    <property type="molecule type" value="Genomic_DNA"/>
</dbReference>
<gene>
    <name evidence="8" type="ORF">RMCB_2300</name>
</gene>
<dbReference type="Pfam" id="PF22544">
    <property type="entry name" value="HYDIN_VesB_CFA65-like_Ig"/>
    <property type="match status" value="1"/>
</dbReference>
<evidence type="ECO:0000313" key="8">
    <source>
        <dbReference type="EMBL" id="GAS88204.1"/>
    </source>
</evidence>
<dbReference type="STRING" id="146020.RMCB_2300"/>
<dbReference type="InterPro" id="IPR053879">
    <property type="entry name" value="HYDIN_VesB_CFA65-like_Ig"/>
</dbReference>
<dbReference type="AlphaFoldDB" id="A0A117I5B9"/>
<evidence type="ECO:0000256" key="1">
    <source>
        <dbReference type="ARBA" id="ARBA00004138"/>
    </source>
</evidence>
<keyword evidence="3" id="KW-0963">Cytoplasm</keyword>
<organism evidence="8 9">
    <name type="scientific">Mycolicibacterium brisbanense</name>
    <dbReference type="NCBI Taxonomy" id="146020"/>
    <lineage>
        <taxon>Bacteria</taxon>
        <taxon>Bacillati</taxon>
        <taxon>Actinomycetota</taxon>
        <taxon>Actinomycetes</taxon>
        <taxon>Mycobacteriales</taxon>
        <taxon>Mycobacteriaceae</taxon>
        <taxon>Mycolicibacterium</taxon>
    </lineage>
</organism>
<dbReference type="InterPro" id="IPR013783">
    <property type="entry name" value="Ig-like_fold"/>
</dbReference>
<accession>A0A117I5B9</accession>
<dbReference type="Gene3D" id="2.130.10.80">
    <property type="entry name" value="Galactose oxidase/kelch, beta-propeller"/>
    <property type="match status" value="2"/>
</dbReference>
<dbReference type="Gene3D" id="2.120.10.70">
    <property type="entry name" value="Fucose-specific lectin"/>
    <property type="match status" value="2"/>
</dbReference>
<comment type="caution">
    <text evidence="8">The sequence shown here is derived from an EMBL/GenBank/DDBJ whole genome shotgun (WGS) entry which is preliminary data.</text>
</comment>
<dbReference type="InterPro" id="IPR006652">
    <property type="entry name" value="Kelch_1"/>
</dbReference>
<dbReference type="InterPro" id="IPR011043">
    <property type="entry name" value="Gal_Oxase/kelch_b-propeller"/>
</dbReference>
<evidence type="ECO:0000259" key="6">
    <source>
        <dbReference type="Pfam" id="PF15780"/>
    </source>
</evidence>
<dbReference type="GO" id="GO:0005975">
    <property type="term" value="P:carbohydrate metabolic process"/>
    <property type="evidence" value="ECO:0007669"/>
    <property type="project" value="UniProtKB-ARBA"/>
</dbReference>
<evidence type="ECO:0000256" key="5">
    <source>
        <dbReference type="ARBA" id="ARBA00023273"/>
    </source>
</evidence>
<dbReference type="InterPro" id="IPR037293">
    <property type="entry name" value="Gal_Oxidase_central_sf"/>
</dbReference>
<keyword evidence="9" id="KW-1185">Reference proteome</keyword>
<protein>
    <recommendedName>
        <fullName evidence="10">Choice-of-anchor D domain-containing protein</fullName>
    </recommendedName>
</protein>
<keyword evidence="5" id="KW-0966">Cell projection</keyword>
<dbReference type="Pfam" id="PF01344">
    <property type="entry name" value="Kelch_1"/>
    <property type="match status" value="1"/>
</dbReference>
<dbReference type="RefSeq" id="WP_062828861.1">
    <property type="nucleotide sequence ID" value="NZ_BCSX01000021.1"/>
</dbReference>
<dbReference type="PANTHER" id="PTHR37833:SF1">
    <property type="entry name" value="SIGNAL PEPTIDE PROTEIN"/>
    <property type="match status" value="1"/>
</dbReference>
<dbReference type="NCBIfam" id="NF012200">
    <property type="entry name" value="choice_anch_D"/>
    <property type="match status" value="3"/>
</dbReference>
<proteinExistence type="predicted"/>
<comment type="subcellular location">
    <subcellularLocation>
        <location evidence="1">Cell projection</location>
        <location evidence="1">Cilium</location>
    </subcellularLocation>
    <subcellularLocation>
        <location evidence="2">Cytoplasm</location>
    </subcellularLocation>
</comment>
<reference evidence="9" key="1">
    <citation type="journal article" date="2016" name="Genome Announc.">
        <title>Draft Genome Sequences of Five Rapidly Growing Mycobacterium Species, M. thermoresistibile, M. fortuitum subsp. acetamidolyticum, M. canariasense, M. brisbanense, and M. novocastrense.</title>
        <authorList>
            <person name="Katahira K."/>
            <person name="Ogura Y."/>
            <person name="Gotoh Y."/>
            <person name="Hayashi T."/>
        </authorList>
    </citation>
    <scope>NUCLEOTIDE SEQUENCE [LARGE SCALE GENOMIC DNA]</scope>
    <source>
        <strain evidence="9">JCM15654</strain>
    </source>
</reference>
<evidence type="ECO:0000256" key="4">
    <source>
        <dbReference type="ARBA" id="ARBA00023069"/>
    </source>
</evidence>
<reference evidence="9" key="2">
    <citation type="submission" date="2016-02" db="EMBL/GenBank/DDBJ databases">
        <title>Draft genome sequence of five rapidly growing Mycobacterium species.</title>
        <authorList>
            <person name="Katahira K."/>
            <person name="Gotou Y."/>
            <person name="Iida K."/>
            <person name="Ogura Y."/>
            <person name="Hayashi T."/>
        </authorList>
    </citation>
    <scope>NUCLEOTIDE SEQUENCE [LARGE SCALE GENOMIC DNA]</scope>
    <source>
        <strain evidence="9">JCM15654</strain>
    </source>
</reference>
<dbReference type="Pfam" id="PF15780">
    <property type="entry name" value="ASH"/>
    <property type="match status" value="1"/>
</dbReference>
<evidence type="ECO:0000259" key="7">
    <source>
        <dbReference type="Pfam" id="PF22544"/>
    </source>
</evidence>
<dbReference type="SUPFAM" id="SSF89372">
    <property type="entry name" value="Fucose-specific lectin"/>
    <property type="match status" value="2"/>
</dbReference>
<dbReference type="PANTHER" id="PTHR37833">
    <property type="entry name" value="LIPOPROTEIN-RELATED"/>
    <property type="match status" value="1"/>
</dbReference>
<sequence length="1192" mass="124059">MANKWKLISGVPAGLTPDTMLLLSDGSVLVHNTGGAEWWRLTPDGAGQYDTGAWAGPFKMANTRQFFASGVLRDGRVFAIGGEYSDAGNDTPLAEIFDPLTNTWSSMNKPSPAFDAINGDVSACILADGRVLCGGLTSNVSAIWDPVLDTWTVAGTAFGTAATTKDEGSDEETWTLLPDGTVLTVDIAAPPRTQKYDPGSDTWVPADSSPATLTQQLALMSLQNNATPPVSVNISEIGPAVVLPNGHLFAIGATGHTALYIPPGSPTQPGSWTAGPDLPPDTSGNNFNSPNGNIQTAIDAPCVLLPGGKVLLVAGNTVAEKNATQFWSNPSIVYVYDPATNATPVALDKQPSNNTTDTWQTRFLLLPTGQVLFSSEEAGKLSLLTPDAALVAPDPSWRPTITSCPTSMAVGHHYKLHGTQLNGLSQACAYGDDAQMATNFPIVQLTMGASVHYVRSFDFSTLGIATGAAVHSTLIDIPASLPTGSYELRVIANGIPSDPVTVTVATQLPQIAVALEDDLDFATVCAGSRAYRTLTVFNVGNADLIVDTVSNIAGSGDFTVLPNPVTPLTIESGDEVDFTIEFTPTTSAFETATIRITSNDPVTPNLDVDATGTGGAPALELAFPGAGQFGKACLGSFVDRGLVLNNRGPCDLQILAVSSSSPDFVPPGVFSYPLVVAPGDSIELPIRFQPTTFGSKSSTISVLSNDPTGPKTVVVSGTAPAPRLTLMVPGAGDFGEVRLGKFTDLDLVISNQGPCQLTITGIVSSAPTFVPPQVASLPLTVEGGGSVEVPIRFQPTHRGAAAATLTIFSNDPSSPAVVGVSGTGWPPLPVAGTALEGFRLSNDSQHVFFTGTDKFLHELDIAAGSVWADHDLTTLASAVPPIPTTALAGFRLSDDSKHVFFIGTDGDVYEYYFTVAEGWVYNDVTALARAVTPAVTSELTGHALGDDSKHVFFVGTDSHVHELFIGSNGRWADNDLTALAGGATPRPTTALSSHRLGDDSQHVFFIGTDNHVHELFIGSGAGASWADNDLTALAGAMPPNPATALTSYRLGDDSQHVFFIGTDNHVHELFIGSGAGASWADNDLTALAGAVISTPGTALTGFPLGNGSQHVFFIGADSHVHELDIDSGGSWADHDLTTLAGAVPPIPATGLTGYPLGNDSKHVFFIGAGHHIHELFFTAGPGWVDNDLTALT</sequence>
<feature type="domain" description="HYDIN/VesB/CFA65-like Ig-like" evidence="7">
    <location>
        <begin position="516"/>
        <end position="605"/>
    </location>
</feature>
<dbReference type="InterPro" id="IPR031549">
    <property type="entry name" value="ASH"/>
</dbReference>
<evidence type="ECO:0000256" key="2">
    <source>
        <dbReference type="ARBA" id="ARBA00004496"/>
    </source>
</evidence>
<dbReference type="SUPFAM" id="SSF50965">
    <property type="entry name" value="Galactose oxidase, central domain"/>
    <property type="match status" value="2"/>
</dbReference>
<evidence type="ECO:0000256" key="3">
    <source>
        <dbReference type="ARBA" id="ARBA00022490"/>
    </source>
</evidence>
<keyword evidence="4" id="KW-0969">Cilium</keyword>